<dbReference type="OrthoDB" id="9008877at2"/>
<dbReference type="RefSeq" id="WP_062090788.1">
    <property type="nucleotide sequence ID" value="NZ_FCOK02000059.1"/>
</dbReference>
<dbReference type="EMBL" id="FCOK02000059">
    <property type="protein sequence ID" value="SAL59145.1"/>
    <property type="molecule type" value="Genomic_DNA"/>
</dbReference>
<reference evidence="1 2" key="1">
    <citation type="submission" date="2016-01" db="EMBL/GenBank/DDBJ databases">
        <authorList>
            <person name="Oliw E.H."/>
        </authorList>
    </citation>
    <scope>NUCLEOTIDE SEQUENCE [LARGE SCALE GENOMIC DNA]</scope>
    <source>
        <strain evidence="1">LMG 27134</strain>
    </source>
</reference>
<evidence type="ECO:0000313" key="1">
    <source>
        <dbReference type="EMBL" id="SAL59145.1"/>
    </source>
</evidence>
<dbReference type="Proteomes" id="UP000054683">
    <property type="component" value="Unassembled WGS sequence"/>
</dbReference>
<evidence type="ECO:0000313" key="2">
    <source>
        <dbReference type="Proteomes" id="UP000054683"/>
    </source>
</evidence>
<organism evidence="1 2">
    <name type="scientific">Caballeronia udeis</name>
    <dbReference type="NCBI Taxonomy" id="1232866"/>
    <lineage>
        <taxon>Bacteria</taxon>
        <taxon>Pseudomonadati</taxon>
        <taxon>Pseudomonadota</taxon>
        <taxon>Betaproteobacteria</taxon>
        <taxon>Burkholderiales</taxon>
        <taxon>Burkholderiaceae</taxon>
        <taxon>Caballeronia</taxon>
    </lineage>
</organism>
<dbReference type="Pfam" id="PF21983">
    <property type="entry name" value="NikA-like"/>
    <property type="match status" value="1"/>
</dbReference>
<sequence>MAGETERIVVRVTPVQKRAIASTAKDLGLNVSESMRQVVQDVTPSDDEENINALISRVNVSTQEANDALDDALSFVAESNKRIAAMTRVGSRRRYSHGTKITQ</sequence>
<accession>A0A158IRI8</accession>
<name>A0A158IRI8_9BURK</name>
<gene>
    <name evidence="1" type="ORF">AWB69_06528</name>
</gene>
<dbReference type="AlphaFoldDB" id="A0A158IRI8"/>
<proteinExistence type="predicted"/>
<protein>
    <submittedName>
        <fullName evidence="1">Uncharacterized protein</fullName>
    </submittedName>
</protein>
<dbReference type="InterPro" id="IPR053842">
    <property type="entry name" value="NikA-like"/>
</dbReference>